<name>A0A1G4K3D3_9SACH</name>
<evidence type="ECO:0000256" key="4">
    <source>
        <dbReference type="ARBA" id="ARBA00012839"/>
    </source>
</evidence>
<evidence type="ECO:0000256" key="6">
    <source>
        <dbReference type="ARBA" id="ARBA00022679"/>
    </source>
</evidence>
<feature type="transmembrane region" description="Helical" evidence="15">
    <location>
        <begin position="104"/>
        <end position="123"/>
    </location>
</feature>
<evidence type="ECO:0000256" key="14">
    <source>
        <dbReference type="ARBA" id="ARBA00045102"/>
    </source>
</evidence>
<evidence type="ECO:0000256" key="12">
    <source>
        <dbReference type="ARBA" id="ARBA00023180"/>
    </source>
</evidence>
<dbReference type="UniPathway" id="UPA00378"/>
<comment type="pathway">
    <text evidence="2">Protein modification; protein glycosylation.</text>
</comment>
<keyword evidence="6" id="KW-0808">Transferase</keyword>
<feature type="domain" description="MIR" evidence="16">
    <location>
        <begin position="290"/>
        <end position="345"/>
    </location>
</feature>
<keyword evidence="10 15" id="KW-1133">Transmembrane helix</keyword>
<comment type="catalytic activity">
    <reaction evidence="13">
        <text>a di-trans,poly-cis-dolichyl beta-D-mannosyl phosphate + L-threonyl-[protein] = 3-O-(alpha-D-mannosyl)-L-threonyl-[protein] + a di-trans,poly-cis-dolichyl phosphate + H(+)</text>
        <dbReference type="Rhea" id="RHEA:53396"/>
        <dbReference type="Rhea" id="RHEA-COMP:11060"/>
        <dbReference type="Rhea" id="RHEA-COMP:13547"/>
        <dbReference type="Rhea" id="RHEA-COMP:19498"/>
        <dbReference type="Rhea" id="RHEA-COMP:19501"/>
        <dbReference type="ChEBI" id="CHEBI:15378"/>
        <dbReference type="ChEBI" id="CHEBI:30013"/>
        <dbReference type="ChEBI" id="CHEBI:57683"/>
        <dbReference type="ChEBI" id="CHEBI:58211"/>
        <dbReference type="ChEBI" id="CHEBI:137323"/>
        <dbReference type="EC" id="2.4.1.109"/>
    </reaction>
</comment>
<dbReference type="OrthoDB" id="292747at2759"/>
<dbReference type="Gene3D" id="2.80.10.50">
    <property type="match status" value="1"/>
</dbReference>
<dbReference type="PROSITE" id="PS50919">
    <property type="entry name" value="MIR"/>
    <property type="match status" value="2"/>
</dbReference>
<evidence type="ECO:0000256" key="1">
    <source>
        <dbReference type="ARBA" id="ARBA00004477"/>
    </source>
</evidence>
<evidence type="ECO:0000256" key="3">
    <source>
        <dbReference type="ARBA" id="ARBA00007222"/>
    </source>
</evidence>
<dbReference type="SMART" id="SM00472">
    <property type="entry name" value="MIR"/>
    <property type="match status" value="3"/>
</dbReference>
<dbReference type="PANTHER" id="PTHR10050">
    <property type="entry name" value="DOLICHYL-PHOSPHATE-MANNOSE--PROTEIN MANNOSYLTRANSFERASE"/>
    <property type="match status" value="1"/>
</dbReference>
<evidence type="ECO:0000256" key="15">
    <source>
        <dbReference type="SAM" id="Phobius"/>
    </source>
</evidence>
<dbReference type="InterPro" id="IPR003342">
    <property type="entry name" value="ArnT-like_N"/>
</dbReference>
<accession>A0A1G4K3D3</accession>
<evidence type="ECO:0000256" key="2">
    <source>
        <dbReference type="ARBA" id="ARBA00004922"/>
    </source>
</evidence>
<feature type="transmembrane region" description="Helical" evidence="15">
    <location>
        <begin position="238"/>
        <end position="259"/>
    </location>
</feature>
<keyword evidence="11 15" id="KW-0472">Membrane</keyword>
<dbReference type="Pfam" id="PF02815">
    <property type="entry name" value="MIR"/>
    <property type="match status" value="1"/>
</dbReference>
<evidence type="ECO:0000256" key="8">
    <source>
        <dbReference type="ARBA" id="ARBA00022737"/>
    </source>
</evidence>
<dbReference type="Proteomes" id="UP000190274">
    <property type="component" value="Chromosome H"/>
</dbReference>
<dbReference type="InterPro" id="IPR036300">
    <property type="entry name" value="MIR_dom_sf"/>
</dbReference>
<organism evidence="17 18">
    <name type="scientific">Lachancea dasiensis</name>
    <dbReference type="NCBI Taxonomy" id="1072105"/>
    <lineage>
        <taxon>Eukaryota</taxon>
        <taxon>Fungi</taxon>
        <taxon>Dikarya</taxon>
        <taxon>Ascomycota</taxon>
        <taxon>Saccharomycotina</taxon>
        <taxon>Saccharomycetes</taxon>
        <taxon>Saccharomycetales</taxon>
        <taxon>Saccharomycetaceae</taxon>
        <taxon>Lachancea</taxon>
    </lineage>
</organism>
<dbReference type="Pfam" id="PF02366">
    <property type="entry name" value="PMT"/>
    <property type="match status" value="1"/>
</dbReference>
<comment type="similarity">
    <text evidence="3">Belongs to the glycosyltransferase 39 family.</text>
</comment>
<sequence length="657" mass="75134">MRPAPLKKGPYRPFLGSDFYESLLFNELRGTDVLMSVLLGLSFILHQIKILKPTTELNSTEVDLFEAITHYKNGEFFITEFPPLLIQILSSISSILKSVPNETLQYYAIFTGALTISVLYLTMRVSNVKSAIAVLAVSIISRLPLFTKECIHLSPVVLHTLFLSCGVLSWNILKRTRLYSTCWYLSLLSLGSFISLSAGSKFVGVVTWCWFLFLVAKRSWEIAGDADVQLDRLLVQTIWRTAAVGFIPLAVLTSSYFTFLSNSRIPSSNHSGLVSPYFKSWFVPETMPQPDVIYYGSNLLIRHAPSLGGYLHSHNYTYRGGSGEQQVSLFIYSNDADNEWIIEPSSDTLEYKTKLEPVKNGASIKLRHRTTGKLLRASSAKPPISEQDYDHEVSCTGDEKYRGDADETWRLRFERGKTVHDGLLCPFTIYFSLENKGHNCKLLSHDLRLPDWGFEQQEVLCVDSADKERSLFFIDRSNLYKERGAYISSPKHWIGKRLWTLTLEYVQRQYKFDYYLKNKDARSDIKRVNWLLNIADSAAVNFMWFIPLASLVGYILVECFRWIKWDPWADTSSEVDPVKYLYLDSCQELATGWFMHYYIFAWSKHDNITVTQYLPSYVLSLLLAAQTANFLWNYGKITRLLLVGSSAAAMVITHISN</sequence>
<evidence type="ECO:0000256" key="9">
    <source>
        <dbReference type="ARBA" id="ARBA00022824"/>
    </source>
</evidence>
<dbReference type="SUPFAM" id="SSF82109">
    <property type="entry name" value="MIR domain"/>
    <property type="match status" value="1"/>
</dbReference>
<dbReference type="EC" id="2.4.1.109" evidence="4"/>
<evidence type="ECO:0000259" key="16">
    <source>
        <dbReference type="PROSITE" id="PS50919"/>
    </source>
</evidence>
<keyword evidence="9" id="KW-0256">Endoplasmic reticulum</keyword>
<evidence type="ECO:0000256" key="7">
    <source>
        <dbReference type="ARBA" id="ARBA00022692"/>
    </source>
</evidence>
<dbReference type="GO" id="GO:0004169">
    <property type="term" value="F:dolichyl-phosphate-mannose-protein mannosyltransferase activity"/>
    <property type="evidence" value="ECO:0007669"/>
    <property type="project" value="UniProtKB-EC"/>
</dbReference>
<dbReference type="EMBL" id="LT598461">
    <property type="protein sequence ID" value="SCU98169.1"/>
    <property type="molecule type" value="Genomic_DNA"/>
</dbReference>
<keyword evidence="8" id="KW-0677">Repeat</keyword>
<dbReference type="GO" id="GO:0005789">
    <property type="term" value="C:endoplasmic reticulum membrane"/>
    <property type="evidence" value="ECO:0007669"/>
    <property type="project" value="UniProtKB-SubCell"/>
</dbReference>
<gene>
    <name evidence="17" type="ORF">LADA_0H11034G</name>
</gene>
<feature type="transmembrane region" description="Helical" evidence="15">
    <location>
        <begin position="153"/>
        <end position="173"/>
    </location>
</feature>
<evidence type="ECO:0000256" key="11">
    <source>
        <dbReference type="ARBA" id="ARBA00023136"/>
    </source>
</evidence>
<evidence type="ECO:0000313" key="17">
    <source>
        <dbReference type="EMBL" id="SCU98169.1"/>
    </source>
</evidence>
<proteinExistence type="inferred from homology"/>
<keyword evidence="18" id="KW-1185">Reference proteome</keyword>
<keyword evidence="7 15" id="KW-0812">Transmembrane</keyword>
<dbReference type="AlphaFoldDB" id="A0A1G4K3D3"/>
<keyword evidence="5" id="KW-0328">Glycosyltransferase</keyword>
<reference evidence="17 18" key="1">
    <citation type="submission" date="2016-03" db="EMBL/GenBank/DDBJ databases">
        <authorList>
            <person name="Devillers H."/>
        </authorList>
    </citation>
    <scope>NUCLEOTIDE SEQUENCE [LARGE SCALE GENOMIC DNA]</scope>
    <source>
        <strain evidence="17">CBS 10888</strain>
    </source>
</reference>
<evidence type="ECO:0000256" key="10">
    <source>
        <dbReference type="ARBA" id="ARBA00022989"/>
    </source>
</evidence>
<comment type="catalytic activity">
    <reaction evidence="14">
        <text>a di-trans,poly-cis-dolichyl beta-D-mannosyl phosphate + L-seryl-[protein] = 3-O-(alpha-D-mannosyl)-L-seryl-[protein] + a di-trans,poly-cis-dolichyl phosphate + H(+)</text>
        <dbReference type="Rhea" id="RHEA:17377"/>
        <dbReference type="Rhea" id="RHEA-COMP:9863"/>
        <dbReference type="Rhea" id="RHEA-COMP:13546"/>
        <dbReference type="Rhea" id="RHEA-COMP:19498"/>
        <dbReference type="Rhea" id="RHEA-COMP:19501"/>
        <dbReference type="ChEBI" id="CHEBI:15378"/>
        <dbReference type="ChEBI" id="CHEBI:29999"/>
        <dbReference type="ChEBI" id="CHEBI:57683"/>
        <dbReference type="ChEBI" id="CHEBI:58211"/>
        <dbReference type="ChEBI" id="CHEBI:137321"/>
        <dbReference type="EC" id="2.4.1.109"/>
    </reaction>
</comment>
<dbReference type="InterPro" id="IPR027005">
    <property type="entry name" value="PMT-like"/>
</dbReference>
<evidence type="ECO:0000313" key="18">
    <source>
        <dbReference type="Proteomes" id="UP000190274"/>
    </source>
</evidence>
<evidence type="ECO:0000256" key="13">
    <source>
        <dbReference type="ARBA" id="ARBA00045085"/>
    </source>
</evidence>
<dbReference type="InterPro" id="IPR016093">
    <property type="entry name" value="MIR_motif"/>
</dbReference>
<feature type="domain" description="MIR" evidence="16">
    <location>
        <begin position="355"/>
        <end position="414"/>
    </location>
</feature>
<keyword evidence="12" id="KW-0325">Glycoprotein</keyword>
<comment type="subcellular location">
    <subcellularLocation>
        <location evidence="1">Endoplasmic reticulum membrane</location>
        <topology evidence="1">Multi-pass membrane protein</topology>
    </subcellularLocation>
</comment>
<evidence type="ECO:0000256" key="5">
    <source>
        <dbReference type="ARBA" id="ARBA00022676"/>
    </source>
</evidence>
<protein>
    <recommendedName>
        <fullName evidence="4">dolichyl-phosphate-mannose--protein mannosyltransferase</fullName>
        <ecNumber evidence="4">2.4.1.109</ecNumber>
    </recommendedName>
</protein>
<dbReference type="PANTHER" id="PTHR10050:SF50">
    <property type="entry name" value="DOLICHYL-PHOSPHATE-MANNOSE--PROTEIN MANNOSYLTRANSFERASE 1-RELATED"/>
    <property type="match status" value="1"/>
</dbReference>
<feature type="transmembrane region" description="Helical" evidence="15">
    <location>
        <begin position="185"/>
        <end position="213"/>
    </location>
</feature>